<reference evidence="2" key="1">
    <citation type="journal article" date="2013" name="J. Plant Res.">
        <title>Effect of fungi and light on seed germination of three Opuntia species from semiarid lands of central Mexico.</title>
        <authorList>
            <person name="Delgado-Sanchez P."/>
            <person name="Jimenez-Bremont J.F."/>
            <person name="Guerrero-Gonzalez Mde L."/>
            <person name="Flores J."/>
        </authorList>
    </citation>
    <scope>NUCLEOTIDE SEQUENCE</scope>
    <source>
        <tissue evidence="2">Cladode</tissue>
    </source>
</reference>
<dbReference type="EMBL" id="GISG01150628">
    <property type="protein sequence ID" value="MBA4647480.1"/>
    <property type="molecule type" value="Transcribed_RNA"/>
</dbReference>
<proteinExistence type="predicted"/>
<dbReference type="InterPro" id="IPR014729">
    <property type="entry name" value="Rossmann-like_a/b/a_fold"/>
</dbReference>
<dbReference type="InterPro" id="IPR006016">
    <property type="entry name" value="UspA"/>
</dbReference>
<reference evidence="2" key="2">
    <citation type="submission" date="2020-07" db="EMBL/GenBank/DDBJ databases">
        <authorList>
            <person name="Vera ALvarez R."/>
            <person name="Arias-Moreno D.M."/>
            <person name="Jimenez-Jacinto V."/>
            <person name="Jimenez-Bremont J.F."/>
            <person name="Swaminathan K."/>
            <person name="Moose S.P."/>
            <person name="Guerrero-Gonzalez M.L."/>
            <person name="Marino-Ramirez L."/>
            <person name="Landsman D."/>
            <person name="Rodriguez-Kessler M."/>
            <person name="Delgado-Sanchez P."/>
        </authorList>
    </citation>
    <scope>NUCLEOTIDE SEQUENCE</scope>
    <source>
        <tissue evidence="2">Cladode</tissue>
    </source>
</reference>
<keyword evidence="2" id="KW-0675">Receptor</keyword>
<dbReference type="EC" id="2.7.11.30" evidence="2"/>
<evidence type="ECO:0000313" key="2">
    <source>
        <dbReference type="EMBL" id="MBA4647481.1"/>
    </source>
</evidence>
<dbReference type="SUPFAM" id="SSF52402">
    <property type="entry name" value="Adenine nucleotide alpha hydrolases-like"/>
    <property type="match status" value="1"/>
</dbReference>
<dbReference type="EMBL" id="GISG01150629">
    <property type="protein sequence ID" value="MBA4647481.1"/>
    <property type="molecule type" value="Transcribed_RNA"/>
</dbReference>
<feature type="domain" description="UspA" evidence="1">
    <location>
        <begin position="10"/>
        <end position="121"/>
    </location>
</feature>
<dbReference type="CDD" id="cd00293">
    <property type="entry name" value="USP-like"/>
    <property type="match status" value="1"/>
</dbReference>
<dbReference type="Gene3D" id="3.40.50.620">
    <property type="entry name" value="HUPs"/>
    <property type="match status" value="1"/>
</dbReference>
<dbReference type="Pfam" id="PF00582">
    <property type="entry name" value="Usp"/>
    <property type="match status" value="1"/>
</dbReference>
<sequence>MVPSSTAPARILVATCLDEDDAKELLSWAIKILSHPNDTIIALHILGKEPKKLVPKSREYRRFRRAKDFLLSAMGDFAKTCQPKQVHLEARVRYSSSIGGGLIDEAKKTTAEFLVLGRTKSDSNGEGKEVGQI</sequence>
<evidence type="ECO:0000259" key="1">
    <source>
        <dbReference type="Pfam" id="PF00582"/>
    </source>
</evidence>
<protein>
    <submittedName>
        <fullName evidence="2">Receptor protein serine/threonine kinase</fullName>
        <ecNumber evidence="2">2.7.11.30</ecNumber>
    </submittedName>
</protein>
<name>A0A7C9DNF1_OPUST</name>
<keyword evidence="2" id="KW-0808">Transferase</keyword>
<dbReference type="GO" id="GO:0004675">
    <property type="term" value="F:transmembrane receptor protein serine/threonine kinase activity"/>
    <property type="evidence" value="ECO:0007669"/>
    <property type="project" value="UniProtKB-EC"/>
</dbReference>
<dbReference type="AlphaFoldDB" id="A0A7C9DNF1"/>
<organism evidence="2">
    <name type="scientific">Opuntia streptacantha</name>
    <name type="common">Prickly pear cactus</name>
    <name type="synonym">Opuntia cardona</name>
    <dbReference type="NCBI Taxonomy" id="393608"/>
    <lineage>
        <taxon>Eukaryota</taxon>
        <taxon>Viridiplantae</taxon>
        <taxon>Streptophyta</taxon>
        <taxon>Embryophyta</taxon>
        <taxon>Tracheophyta</taxon>
        <taxon>Spermatophyta</taxon>
        <taxon>Magnoliopsida</taxon>
        <taxon>eudicotyledons</taxon>
        <taxon>Gunneridae</taxon>
        <taxon>Pentapetalae</taxon>
        <taxon>Caryophyllales</taxon>
        <taxon>Cactineae</taxon>
        <taxon>Cactaceae</taxon>
        <taxon>Opuntioideae</taxon>
        <taxon>Opuntia</taxon>
    </lineage>
</organism>
<accession>A0A7C9DNF1</accession>
<keyword evidence="2" id="KW-0418">Kinase</keyword>